<feature type="compositionally biased region" description="Polar residues" evidence="2">
    <location>
        <begin position="456"/>
        <end position="470"/>
    </location>
</feature>
<accession>A0A9W9DVK6</accession>
<gene>
    <name evidence="3" type="ORF">J3R30DRAFT_1496766</name>
</gene>
<evidence type="ECO:0000256" key="2">
    <source>
        <dbReference type="SAM" id="MobiDB-lite"/>
    </source>
</evidence>
<feature type="compositionally biased region" description="Low complexity" evidence="2">
    <location>
        <begin position="23"/>
        <end position="39"/>
    </location>
</feature>
<feature type="region of interest" description="Disordered" evidence="2">
    <location>
        <begin position="568"/>
        <end position="640"/>
    </location>
</feature>
<dbReference type="EMBL" id="JAOTPV010000003">
    <property type="protein sequence ID" value="KAJ4486378.1"/>
    <property type="molecule type" value="Genomic_DNA"/>
</dbReference>
<feature type="compositionally biased region" description="Polar residues" evidence="2">
    <location>
        <begin position="677"/>
        <end position="687"/>
    </location>
</feature>
<feature type="compositionally biased region" description="Polar residues" evidence="2">
    <location>
        <begin position="186"/>
        <end position="203"/>
    </location>
</feature>
<feature type="compositionally biased region" description="Basic residues" evidence="2">
    <location>
        <begin position="151"/>
        <end position="161"/>
    </location>
</feature>
<evidence type="ECO:0000313" key="4">
    <source>
        <dbReference type="Proteomes" id="UP001150266"/>
    </source>
</evidence>
<feature type="region of interest" description="Disordered" evidence="2">
    <location>
        <begin position="259"/>
        <end position="320"/>
    </location>
</feature>
<keyword evidence="1" id="KW-0175">Coiled coil</keyword>
<protein>
    <submittedName>
        <fullName evidence="3">Uncharacterized protein</fullName>
    </submittedName>
</protein>
<feature type="compositionally biased region" description="Polar residues" evidence="2">
    <location>
        <begin position="770"/>
        <end position="786"/>
    </location>
</feature>
<sequence length="841" mass="90869">MSGATPTKRLQLKTSDLTDFFRGSSSGPSSTGSSAPPSSIAEDNRLSSSSTSPSKKRSSRIPFIGRSRKKSIHSDVDVETTLTSSDTKESRASVATAGSNYRSLLEHNDHPFTSLPHASTSQQSLKSLATSTSFGSKIAAHFATSKGGLRLQRRKSQRPTKKSHEELSDYTSDSLAPPSLGARSLSIESNVSRVSRSSTPRASQTKDEPHLQPTITVSRPPVDDDIDNLEEYNDLFTKPRYEVKPLPIDAKLTGNYISRPSLHGDMSPPSSPTLHTSSMHSHAQPYTTNRMPDDTTIRRKGSKVQNLPRGSAGDSDRASISGASISSFRALPSRRKAYSGKQQGTDIDTADESEAVSIKSAMSMPVSFRTALASEKHRSLISSNSVRSTTKSKISRITMPSKPPSIPLPATPFDENSSSLLQPEALRQRAHTIAFSRMSSTGSGSKQYSNIANTLGKSSSLSRESTIQMHSTDRNSSSSSSSSSTPTLTKTFSKSDIVDIDVDTASTEELRKALRYRNQQLEELSSRLLQMTEKHAAKMRTWKEKVAELEKEAMRKEKENKGFAWLVKNSAGGGPNTSVQSGSRTPSLVEMEKERSDDSSVRSSIPTPSSSTRLPLNRLLHSEDSESYPTSTSEWGSGVSGAEDEIMATIQPRRTMKKLKLVEARSMSLKQPGSGVGTNVSGHTSDASYPRKRSSASSSFTAASSSSSLSHDHSPTSVTFPPSQILNPIPESLLVGGLKDTHVTFSLDKEESKRERKLSKSSFKAVGQPTAKSSSIPSVTPGSRLTPSEAYIRNLKKGRPPSIAQILDPNRKTDQPTASGIEESYGGRSRALLAGINPIQQ</sequence>
<comment type="caution">
    <text evidence="3">The sequence shown here is derived from an EMBL/GenBank/DDBJ whole genome shotgun (WGS) entry which is preliminary data.</text>
</comment>
<dbReference type="OrthoDB" id="2804750at2759"/>
<feature type="compositionally biased region" description="Low complexity" evidence="2">
    <location>
        <begin position="266"/>
        <end position="282"/>
    </location>
</feature>
<proteinExistence type="predicted"/>
<feature type="region of interest" description="Disordered" evidence="2">
    <location>
        <begin position="456"/>
        <end position="490"/>
    </location>
</feature>
<dbReference type="AlphaFoldDB" id="A0A9W9DVK6"/>
<evidence type="ECO:0000313" key="3">
    <source>
        <dbReference type="EMBL" id="KAJ4486378.1"/>
    </source>
</evidence>
<feature type="region of interest" description="Disordered" evidence="2">
    <location>
        <begin position="145"/>
        <end position="226"/>
    </location>
</feature>
<feature type="region of interest" description="Disordered" evidence="2">
    <location>
        <begin position="746"/>
        <end position="826"/>
    </location>
</feature>
<keyword evidence="4" id="KW-1185">Reference proteome</keyword>
<feature type="coiled-coil region" evidence="1">
    <location>
        <begin position="532"/>
        <end position="559"/>
    </location>
</feature>
<reference evidence="3" key="1">
    <citation type="submission" date="2022-08" db="EMBL/GenBank/DDBJ databases">
        <title>A Global Phylogenomic Analysis of the Shiitake Genus Lentinula.</title>
        <authorList>
            <consortium name="DOE Joint Genome Institute"/>
            <person name="Sierra-Patev S."/>
            <person name="Min B."/>
            <person name="Naranjo-Ortiz M."/>
            <person name="Looney B."/>
            <person name="Konkel Z."/>
            <person name="Slot J.C."/>
            <person name="Sakamoto Y."/>
            <person name="Steenwyk J.L."/>
            <person name="Rokas A."/>
            <person name="Carro J."/>
            <person name="Camarero S."/>
            <person name="Ferreira P."/>
            <person name="Molpeceres G."/>
            <person name="Ruiz-Duenas F.J."/>
            <person name="Serrano A."/>
            <person name="Henrissat B."/>
            <person name="Drula E."/>
            <person name="Hughes K.W."/>
            <person name="Mata J.L."/>
            <person name="Ishikawa N.K."/>
            <person name="Vargas-Isla R."/>
            <person name="Ushijima S."/>
            <person name="Smith C.A."/>
            <person name="Ahrendt S."/>
            <person name="Andreopoulos W."/>
            <person name="He G."/>
            <person name="Labutti K."/>
            <person name="Lipzen A."/>
            <person name="Ng V."/>
            <person name="Riley R."/>
            <person name="Sandor L."/>
            <person name="Barry K."/>
            <person name="Martinez A.T."/>
            <person name="Xiao Y."/>
            <person name="Gibbons J.G."/>
            <person name="Terashima K."/>
            <person name="Grigoriev I.V."/>
            <person name="Hibbett D.S."/>
        </authorList>
    </citation>
    <scope>NUCLEOTIDE SEQUENCE</scope>
    <source>
        <strain evidence="3">JLM2183</strain>
    </source>
</reference>
<feature type="region of interest" description="Disordered" evidence="2">
    <location>
        <begin position="376"/>
        <end position="417"/>
    </location>
</feature>
<feature type="compositionally biased region" description="Polar residues" evidence="2">
    <location>
        <begin position="576"/>
        <end position="586"/>
    </location>
</feature>
<organism evidence="3 4">
    <name type="scientific">Lentinula aciculospora</name>
    <dbReference type="NCBI Taxonomy" id="153920"/>
    <lineage>
        <taxon>Eukaryota</taxon>
        <taxon>Fungi</taxon>
        <taxon>Dikarya</taxon>
        <taxon>Basidiomycota</taxon>
        <taxon>Agaricomycotina</taxon>
        <taxon>Agaricomycetes</taxon>
        <taxon>Agaricomycetidae</taxon>
        <taxon>Agaricales</taxon>
        <taxon>Marasmiineae</taxon>
        <taxon>Omphalotaceae</taxon>
        <taxon>Lentinula</taxon>
    </lineage>
</organism>
<name>A0A9W9DVK6_9AGAR</name>
<feature type="region of interest" description="Disordered" evidence="2">
    <location>
        <begin position="1"/>
        <end position="102"/>
    </location>
</feature>
<feature type="compositionally biased region" description="Pro residues" evidence="2">
    <location>
        <begin position="401"/>
        <end position="410"/>
    </location>
</feature>
<dbReference type="Proteomes" id="UP001150266">
    <property type="component" value="Unassembled WGS sequence"/>
</dbReference>
<feature type="region of interest" description="Disordered" evidence="2">
    <location>
        <begin position="668"/>
        <end position="725"/>
    </location>
</feature>
<feature type="compositionally biased region" description="Basic and acidic residues" evidence="2">
    <location>
        <begin position="590"/>
        <end position="600"/>
    </location>
</feature>
<feature type="compositionally biased region" description="Polar residues" evidence="2">
    <location>
        <begin position="380"/>
        <end position="392"/>
    </location>
</feature>
<evidence type="ECO:0000256" key="1">
    <source>
        <dbReference type="SAM" id="Coils"/>
    </source>
</evidence>
<feature type="compositionally biased region" description="Low complexity" evidence="2">
    <location>
        <begin position="474"/>
        <end position="490"/>
    </location>
</feature>
<feature type="compositionally biased region" description="Low complexity" evidence="2">
    <location>
        <begin position="695"/>
        <end position="709"/>
    </location>
</feature>
<feature type="compositionally biased region" description="Low complexity" evidence="2">
    <location>
        <begin position="601"/>
        <end position="613"/>
    </location>
</feature>